<keyword evidence="3" id="KW-1185">Reference proteome</keyword>
<dbReference type="PANTHER" id="PTHR24305">
    <property type="entry name" value="CYTOCHROME P450"/>
    <property type="match status" value="1"/>
</dbReference>
<dbReference type="InterPro" id="IPR050121">
    <property type="entry name" value="Cytochrome_P450_monoxygenase"/>
</dbReference>
<organism evidence="2 3">
    <name type="scientific">Streptomyces cacaoi</name>
    <dbReference type="NCBI Taxonomy" id="1898"/>
    <lineage>
        <taxon>Bacteria</taxon>
        <taxon>Bacillati</taxon>
        <taxon>Actinomycetota</taxon>
        <taxon>Actinomycetes</taxon>
        <taxon>Kitasatosporales</taxon>
        <taxon>Streptomycetaceae</taxon>
        <taxon>Streptomyces</taxon>
    </lineage>
</organism>
<dbReference type="Pfam" id="PF00067">
    <property type="entry name" value="p450"/>
    <property type="match status" value="1"/>
</dbReference>
<dbReference type="OrthoDB" id="7376058at2"/>
<dbReference type="RefSeq" id="WP_086817697.1">
    <property type="nucleotide sequence ID" value="NZ_BJMM01000001.1"/>
</dbReference>
<dbReference type="SUPFAM" id="SSF48264">
    <property type="entry name" value="Cytochrome P450"/>
    <property type="match status" value="1"/>
</dbReference>
<dbReference type="GO" id="GO:0004497">
    <property type="term" value="F:monooxygenase activity"/>
    <property type="evidence" value="ECO:0007669"/>
    <property type="project" value="InterPro"/>
</dbReference>
<comment type="caution">
    <text evidence="2">The sequence shown here is derived from an EMBL/GenBank/DDBJ whole genome shotgun (WGS) entry which is preliminary data.</text>
</comment>
<comment type="similarity">
    <text evidence="1">Belongs to the cytochrome P450 family.</text>
</comment>
<dbReference type="PANTHER" id="PTHR24305:SF166">
    <property type="entry name" value="CYTOCHROME P450 12A4, MITOCHONDRIAL-RELATED"/>
    <property type="match status" value="1"/>
</dbReference>
<protein>
    <submittedName>
        <fullName evidence="2">Cytochrome P450</fullName>
    </submittedName>
</protein>
<accession>A0A4Y3QQK2</accession>
<dbReference type="EMBL" id="BJMM01000001">
    <property type="protein sequence ID" value="GEB47471.1"/>
    <property type="molecule type" value="Genomic_DNA"/>
</dbReference>
<dbReference type="InterPro" id="IPR036396">
    <property type="entry name" value="Cyt_P450_sf"/>
</dbReference>
<dbReference type="InterPro" id="IPR001128">
    <property type="entry name" value="Cyt_P450"/>
</dbReference>
<name>A0A4Y3QQK2_STRCI</name>
<dbReference type="GO" id="GO:0005506">
    <property type="term" value="F:iron ion binding"/>
    <property type="evidence" value="ECO:0007669"/>
    <property type="project" value="InterPro"/>
</dbReference>
<dbReference type="AlphaFoldDB" id="A0A4Y3QQK2"/>
<dbReference type="GO" id="GO:0020037">
    <property type="term" value="F:heme binding"/>
    <property type="evidence" value="ECO:0007669"/>
    <property type="project" value="InterPro"/>
</dbReference>
<dbReference type="Proteomes" id="UP000319210">
    <property type="component" value="Unassembled WGS sequence"/>
</dbReference>
<sequence length="463" mass="49397">MSVRTVERRTPGVARCLGAADTARVLTRVLLPTVLEGPVLRRRWAMALAERFQWEATAVATVRGLFARRGSGPLLMRAFGRRLALVGDPDHVRRVLEGTPTPFSPASAEKRAALDQFQPHGSLISQGRVRQERRRANEAALEPGRPLHRAAGRIAAVAGAEAAAVTRQAAGRGVLDWDTFARGWWRAVRSIVFGEAAREEAEPVRTLERLRAAGNWAYLSPRRRALRDRFVAGLREAVGRAEPGSLAAALPDPAGTEPDVDPYGQVAHWLFAYDAAGMATLRTLALLATHPDAAARAHREAAQAVRGAGAGPAAQSAGQPAELPFLRACVLESVRLWPTTPLLLRESSDETDLDGAHLPEGTALVLFTPYLHRSVPAGAYAHSFAPDIWLDGTAAANPALVPFSSGPGRCPGRDVVLSTASNWLAGALTAGPAHGLVSRTRPVPGAPLPATLDHFGLRFTVRG</sequence>
<gene>
    <name evidence="2" type="ORF">SCA03_00220</name>
</gene>
<dbReference type="Gene3D" id="1.10.630.10">
    <property type="entry name" value="Cytochrome P450"/>
    <property type="match status" value="1"/>
</dbReference>
<reference evidence="2 3" key="1">
    <citation type="submission" date="2019-06" db="EMBL/GenBank/DDBJ databases">
        <title>Whole genome shotgun sequence of Streptomyces cacaoi subsp. cacaoi NBRC 12748.</title>
        <authorList>
            <person name="Hosoyama A."/>
            <person name="Uohara A."/>
            <person name="Ohji S."/>
            <person name="Ichikawa N."/>
        </authorList>
    </citation>
    <scope>NUCLEOTIDE SEQUENCE [LARGE SCALE GENOMIC DNA]</scope>
    <source>
        <strain evidence="2 3">NBRC 12748</strain>
    </source>
</reference>
<evidence type="ECO:0000313" key="2">
    <source>
        <dbReference type="EMBL" id="GEB47471.1"/>
    </source>
</evidence>
<evidence type="ECO:0000313" key="3">
    <source>
        <dbReference type="Proteomes" id="UP000319210"/>
    </source>
</evidence>
<dbReference type="GO" id="GO:0016705">
    <property type="term" value="F:oxidoreductase activity, acting on paired donors, with incorporation or reduction of molecular oxygen"/>
    <property type="evidence" value="ECO:0007669"/>
    <property type="project" value="InterPro"/>
</dbReference>
<proteinExistence type="inferred from homology"/>
<evidence type="ECO:0000256" key="1">
    <source>
        <dbReference type="ARBA" id="ARBA00010617"/>
    </source>
</evidence>